<dbReference type="GO" id="GO:0005506">
    <property type="term" value="F:iron ion binding"/>
    <property type="evidence" value="ECO:0007669"/>
    <property type="project" value="InterPro"/>
</dbReference>
<sequence>MKKWVCTVCGYIHVGDEPPDTCPVCGADKSMFEEVKEAAIDSMAPEPTIPAPSTDATTSAVNGKWECTVCGTLDDGDNPPAECPVCGADQSLFNRIGETTAGASQPGKPKIPEAPRHGGSATDPRSVDLGPEPASFKARLHHRVIAQILKHHVHPVSVHIPNGVIPFSVLFVMLAAAFDCRALEIAAQCNMIFVVLTMPIVLYSGYVEWQKRYKGFPGNRFIAKIVAAAVVTVSAAAVIVWWWIDPAVVQHKPGSFILVNLIMLFAAAVAGLIGGKLVFRD</sequence>
<proteinExistence type="predicted"/>
<dbReference type="EMBL" id="ATHJ01000071">
    <property type="protein sequence ID" value="EPR41871.1"/>
    <property type="molecule type" value="Genomic_DNA"/>
</dbReference>
<keyword evidence="4" id="KW-1133">Transmembrane helix</keyword>
<feature type="domain" description="Rubredoxin-like" evidence="5">
    <location>
        <begin position="1"/>
        <end position="35"/>
    </location>
</feature>
<feature type="transmembrane region" description="Helical" evidence="4">
    <location>
        <begin position="160"/>
        <end position="178"/>
    </location>
</feature>
<evidence type="ECO:0000259" key="5">
    <source>
        <dbReference type="PROSITE" id="PS50903"/>
    </source>
</evidence>
<keyword evidence="2" id="KW-0408">Iron</keyword>
<keyword evidence="4" id="KW-0812">Transmembrane</keyword>
<accession>S7TXR0</accession>
<dbReference type="AlphaFoldDB" id="S7TXR0"/>
<feature type="transmembrane region" description="Helical" evidence="4">
    <location>
        <begin position="190"/>
        <end position="209"/>
    </location>
</feature>
<dbReference type="Proteomes" id="UP000014977">
    <property type="component" value="Unassembled WGS sequence"/>
</dbReference>
<dbReference type="Gene3D" id="2.20.28.10">
    <property type="match status" value="2"/>
</dbReference>
<dbReference type="InterPro" id="IPR024934">
    <property type="entry name" value="Rubredoxin-like_dom"/>
</dbReference>
<comment type="caution">
    <text evidence="6">The sequence shown here is derived from an EMBL/GenBank/DDBJ whole genome shotgun (WGS) entry which is preliminary data.</text>
</comment>
<dbReference type="Pfam" id="PF21349">
    <property type="entry name" value="RUBY_RBDX"/>
    <property type="match status" value="2"/>
</dbReference>
<dbReference type="PANTHER" id="PTHR43865">
    <property type="entry name" value="RUBRERYTHRIN-RELATED"/>
    <property type="match status" value="1"/>
</dbReference>
<name>S7TXR0_DESML</name>
<evidence type="ECO:0000313" key="7">
    <source>
        <dbReference type="Proteomes" id="UP000014977"/>
    </source>
</evidence>
<dbReference type="eggNOG" id="COG1592">
    <property type="taxonomic scope" value="Bacteria"/>
</dbReference>
<evidence type="ECO:0000256" key="2">
    <source>
        <dbReference type="ARBA" id="ARBA00023004"/>
    </source>
</evidence>
<keyword evidence="1" id="KW-0479">Metal-binding</keyword>
<dbReference type="InterPro" id="IPR048574">
    <property type="entry name" value="RUBY_RBDX"/>
</dbReference>
<organism evidence="6 7">
    <name type="scientific">Desulfococcus multivorans DSM 2059</name>
    <dbReference type="NCBI Taxonomy" id="1121405"/>
    <lineage>
        <taxon>Bacteria</taxon>
        <taxon>Pseudomonadati</taxon>
        <taxon>Thermodesulfobacteriota</taxon>
        <taxon>Desulfobacteria</taxon>
        <taxon>Desulfobacterales</taxon>
        <taxon>Desulfococcaceae</taxon>
        <taxon>Desulfococcus</taxon>
    </lineage>
</organism>
<dbReference type="STRING" id="897.B2D07_00405"/>
<dbReference type="SUPFAM" id="SSF57802">
    <property type="entry name" value="Rubredoxin-like"/>
    <property type="match status" value="2"/>
</dbReference>
<gene>
    <name evidence="6" type="ORF">dsmv_1870</name>
</gene>
<feature type="transmembrane region" description="Helical" evidence="4">
    <location>
        <begin position="221"/>
        <end position="244"/>
    </location>
</feature>
<reference evidence="6 7" key="1">
    <citation type="journal article" date="2013" name="Genome Announc.">
        <title>Draft genome sequences for three mercury-methylating, sulfate-reducing bacteria.</title>
        <authorList>
            <person name="Brown S.D."/>
            <person name="Hurt R.A.Jr."/>
            <person name="Gilmour C.C."/>
            <person name="Elias D.A."/>
        </authorList>
    </citation>
    <scope>NUCLEOTIDE SEQUENCE [LARGE SCALE GENOMIC DNA]</scope>
    <source>
        <strain evidence="6 7">DSM 2059</strain>
    </source>
</reference>
<evidence type="ECO:0000256" key="3">
    <source>
        <dbReference type="SAM" id="MobiDB-lite"/>
    </source>
</evidence>
<keyword evidence="7" id="KW-1185">Reference proteome</keyword>
<dbReference type="PANTHER" id="PTHR43865:SF1">
    <property type="entry name" value="RUBRERYTHRIN-RELATED"/>
    <property type="match status" value="1"/>
</dbReference>
<evidence type="ECO:0000313" key="6">
    <source>
        <dbReference type="EMBL" id="EPR41871.1"/>
    </source>
</evidence>
<dbReference type="CDD" id="cd00350">
    <property type="entry name" value="rubredoxin_like"/>
    <property type="match status" value="1"/>
</dbReference>
<dbReference type="CDD" id="cd00729">
    <property type="entry name" value="rubredoxin_SM"/>
    <property type="match status" value="1"/>
</dbReference>
<protein>
    <submittedName>
        <fullName evidence="6">Rubredoxin-type Fe(Cys)4 protein</fullName>
    </submittedName>
</protein>
<dbReference type="InterPro" id="IPR052364">
    <property type="entry name" value="Rubrerythrin"/>
</dbReference>
<feature type="region of interest" description="Disordered" evidence="3">
    <location>
        <begin position="99"/>
        <end position="132"/>
    </location>
</feature>
<dbReference type="RefSeq" id="WP_020876252.1">
    <property type="nucleotide sequence ID" value="NZ_ATHJ01000071.1"/>
</dbReference>
<dbReference type="PROSITE" id="PS50903">
    <property type="entry name" value="RUBREDOXIN_LIKE"/>
    <property type="match status" value="2"/>
</dbReference>
<evidence type="ECO:0000256" key="4">
    <source>
        <dbReference type="SAM" id="Phobius"/>
    </source>
</evidence>
<keyword evidence="4" id="KW-0472">Membrane</keyword>
<evidence type="ECO:0000256" key="1">
    <source>
        <dbReference type="ARBA" id="ARBA00022723"/>
    </source>
</evidence>
<feature type="transmembrane region" description="Helical" evidence="4">
    <location>
        <begin position="256"/>
        <end position="279"/>
    </location>
</feature>
<feature type="domain" description="Rubredoxin-like" evidence="5">
    <location>
        <begin position="62"/>
        <end position="96"/>
    </location>
</feature>